<dbReference type="HOGENOM" id="CLU_924763_0_0_1"/>
<evidence type="ECO:0000256" key="1">
    <source>
        <dbReference type="SAM" id="MobiDB-lite"/>
    </source>
</evidence>
<feature type="region of interest" description="Disordered" evidence="1">
    <location>
        <begin position="1"/>
        <end position="41"/>
    </location>
</feature>
<sequence>MFHSSYRCAPHRARPPFGTQKQPPPSLAQPRTLSHRAQVPSARSCGTHFDVHAPAWRAPSTRTHRPRARAIAIGVGSSRVLQRPPSRTVPRSLPCTVHRCAQLRHAPRCAPSTVAPRHPPLRTVHRRTVHRRTAPSTVAHCPLPFTVHRRAQLRHAPRPLLRTVPPSPVVHRPSVRAAAARNPSPVAHRPPSPAVHRPSARAAAARTPLCTDPGRAPTPSCTDRCHAPSPIVHHPSARAATARTPSPAVHHPLSCAAAKCAPPPLAWLPACPPVVPAPTCCPSRVLSPPIPAIIAGVGFLV</sequence>
<dbReference type="AlphaFoldDB" id="A0A0C9T0V1"/>
<name>A0A0C9T0V1_PLICR</name>
<evidence type="ECO:0000313" key="3">
    <source>
        <dbReference type="Proteomes" id="UP000053263"/>
    </source>
</evidence>
<dbReference type="EMBL" id="KN832724">
    <property type="protein sequence ID" value="KII82724.1"/>
    <property type="molecule type" value="Genomic_DNA"/>
</dbReference>
<proteinExistence type="predicted"/>
<dbReference type="Proteomes" id="UP000053263">
    <property type="component" value="Unassembled WGS sequence"/>
</dbReference>
<organism evidence="2 3">
    <name type="scientific">Plicaturopsis crispa FD-325 SS-3</name>
    <dbReference type="NCBI Taxonomy" id="944288"/>
    <lineage>
        <taxon>Eukaryota</taxon>
        <taxon>Fungi</taxon>
        <taxon>Dikarya</taxon>
        <taxon>Basidiomycota</taxon>
        <taxon>Agaricomycotina</taxon>
        <taxon>Agaricomycetes</taxon>
        <taxon>Agaricomycetidae</taxon>
        <taxon>Amylocorticiales</taxon>
        <taxon>Amylocorticiaceae</taxon>
        <taxon>Plicatura</taxon>
        <taxon>Plicaturopsis crispa</taxon>
    </lineage>
</organism>
<protein>
    <submittedName>
        <fullName evidence="2">Uncharacterized protein</fullName>
    </submittedName>
</protein>
<accession>A0A0C9T0V1</accession>
<feature type="region of interest" description="Disordered" evidence="1">
    <location>
        <begin position="176"/>
        <end position="211"/>
    </location>
</feature>
<gene>
    <name evidence="2" type="ORF">PLICRDRAFT_181117</name>
</gene>
<keyword evidence="3" id="KW-1185">Reference proteome</keyword>
<feature type="compositionally biased region" description="Low complexity" evidence="1">
    <location>
        <begin position="194"/>
        <end position="206"/>
    </location>
</feature>
<evidence type="ECO:0000313" key="2">
    <source>
        <dbReference type="EMBL" id="KII82724.1"/>
    </source>
</evidence>
<reference evidence="2 3" key="1">
    <citation type="submission" date="2014-06" db="EMBL/GenBank/DDBJ databases">
        <title>Evolutionary Origins and Diversification of the Mycorrhizal Mutualists.</title>
        <authorList>
            <consortium name="DOE Joint Genome Institute"/>
            <consortium name="Mycorrhizal Genomics Consortium"/>
            <person name="Kohler A."/>
            <person name="Kuo A."/>
            <person name="Nagy L.G."/>
            <person name="Floudas D."/>
            <person name="Copeland A."/>
            <person name="Barry K.W."/>
            <person name="Cichocki N."/>
            <person name="Veneault-Fourrey C."/>
            <person name="LaButti K."/>
            <person name="Lindquist E.A."/>
            <person name="Lipzen A."/>
            <person name="Lundell T."/>
            <person name="Morin E."/>
            <person name="Murat C."/>
            <person name="Riley R."/>
            <person name="Ohm R."/>
            <person name="Sun H."/>
            <person name="Tunlid A."/>
            <person name="Henrissat B."/>
            <person name="Grigoriev I.V."/>
            <person name="Hibbett D.S."/>
            <person name="Martin F."/>
        </authorList>
    </citation>
    <scope>NUCLEOTIDE SEQUENCE [LARGE SCALE GENOMIC DNA]</scope>
    <source>
        <strain evidence="2 3">FD-325 SS-3</strain>
    </source>
</reference>